<dbReference type="GO" id="GO:0002724">
    <property type="term" value="P:regulation of T cell cytokine production"/>
    <property type="evidence" value="ECO:0007669"/>
    <property type="project" value="TreeGrafter"/>
</dbReference>
<feature type="disulfide bond" evidence="5">
    <location>
        <begin position="58"/>
        <end position="76"/>
    </location>
</feature>
<feature type="disulfide bond" evidence="5">
    <location>
        <begin position="39"/>
        <end position="54"/>
    </location>
</feature>
<dbReference type="InterPro" id="IPR051670">
    <property type="entry name" value="TNF_chemokine_rcpt-like"/>
</dbReference>
<proteinExistence type="predicted"/>
<feature type="compositionally biased region" description="Basic and acidic residues" evidence="6">
    <location>
        <begin position="482"/>
        <end position="494"/>
    </location>
</feature>
<keyword evidence="1 8" id="KW-0732">Signal</keyword>
<dbReference type="Proteomes" id="UP000287033">
    <property type="component" value="Unassembled WGS sequence"/>
</dbReference>
<evidence type="ECO:0000256" key="2">
    <source>
        <dbReference type="ARBA" id="ARBA00022737"/>
    </source>
</evidence>
<feature type="disulfide bond" evidence="5">
    <location>
        <begin position="101"/>
        <end position="119"/>
    </location>
</feature>
<evidence type="ECO:0000313" key="10">
    <source>
        <dbReference type="EMBL" id="GCC32721.1"/>
    </source>
</evidence>
<keyword evidence="11" id="KW-1185">Reference proteome</keyword>
<sequence length="535" mass="58904">MSPQVIPWLFLSLTSAALLRIVTGTDKVYPPYKSESSTCLNETSEYFDSKISMCCTKCSPGMKREAPCTEKTNTKCQPCGLNQYTAFWNMLKKCLSCQVLCKEDQDMVQDCTPTTKRICQCKRGLHCIDSAKDTCNQCRKNTECKEGQGVIKQGTKDMDVECAPCPPGTFSNKVSSTEPCQPHIDCAMLRRKILQNGTSTRNAICSDDLLPLPPTLRGTPSRPQPSSPAPKQTTHLTRIEPISVTSWALVTTAFNRTPPTKQLLPSHWVVAIVVSSTVVILVIIMMLVCVLRRRTGRKPDLWNQNPNMPTKNADSVEMACLIGINETELEAVKAQNGTLEQKECPTGTVARTEHSCSLSRSSSSSGSGGVQRKPGPGYCSKEEERPQNHLALAHLNNYSRIDSQEDQGYISRESRPSSGAPSPVMEFSGNPTVSVTINTGKCYVNCCHRPGDGASRPLSPEEDYPAPAEEEGTEVDEGFPIQEEHKDSESENWKEAGVPVEAESEGHWQTCNSVQRLEDVKDLQLPIQDTSGKMY</sequence>
<feature type="chain" id="PRO_5019560797" description="TNFR-Cys domain-containing protein" evidence="8">
    <location>
        <begin position="25"/>
        <end position="535"/>
    </location>
</feature>
<dbReference type="GO" id="GO:0031643">
    <property type="term" value="P:positive regulation of myelination"/>
    <property type="evidence" value="ECO:0007669"/>
    <property type="project" value="TreeGrafter"/>
</dbReference>
<dbReference type="PROSITE" id="PS00652">
    <property type="entry name" value="TNFR_NGFR_1"/>
    <property type="match status" value="2"/>
</dbReference>
<keyword evidence="7" id="KW-0812">Transmembrane</keyword>
<organism evidence="10 11">
    <name type="scientific">Chiloscyllium punctatum</name>
    <name type="common">Brownbanded bambooshark</name>
    <name type="synonym">Hemiscyllium punctatum</name>
    <dbReference type="NCBI Taxonomy" id="137246"/>
    <lineage>
        <taxon>Eukaryota</taxon>
        <taxon>Metazoa</taxon>
        <taxon>Chordata</taxon>
        <taxon>Craniata</taxon>
        <taxon>Vertebrata</taxon>
        <taxon>Chondrichthyes</taxon>
        <taxon>Elasmobranchii</taxon>
        <taxon>Galeomorphii</taxon>
        <taxon>Galeoidea</taxon>
        <taxon>Orectolobiformes</taxon>
        <taxon>Hemiscylliidae</taxon>
        <taxon>Chiloscyllium</taxon>
    </lineage>
</organism>
<name>A0A401SQQ0_CHIPU</name>
<dbReference type="EMBL" id="BEZZ01000455">
    <property type="protein sequence ID" value="GCC32721.1"/>
    <property type="molecule type" value="Genomic_DNA"/>
</dbReference>
<comment type="caution">
    <text evidence="5">Lacks conserved residue(s) required for the propagation of feature annotation.</text>
</comment>
<keyword evidence="3 5" id="KW-1015">Disulfide bond</keyword>
<evidence type="ECO:0000256" key="8">
    <source>
        <dbReference type="SAM" id="SignalP"/>
    </source>
</evidence>
<gene>
    <name evidence="10" type="ORF">chiPu_0011185</name>
</gene>
<dbReference type="GO" id="GO:0048714">
    <property type="term" value="P:positive regulation of oligodendrocyte differentiation"/>
    <property type="evidence" value="ECO:0007669"/>
    <property type="project" value="TreeGrafter"/>
</dbReference>
<keyword evidence="7" id="KW-1133">Transmembrane helix</keyword>
<evidence type="ECO:0000256" key="1">
    <source>
        <dbReference type="ARBA" id="ARBA00022729"/>
    </source>
</evidence>
<evidence type="ECO:0000256" key="3">
    <source>
        <dbReference type="ARBA" id="ARBA00023157"/>
    </source>
</evidence>
<protein>
    <recommendedName>
        <fullName evidence="9">TNFR-Cys domain-containing protein</fullName>
    </recommendedName>
</protein>
<feature type="disulfide bond" evidence="5">
    <location>
        <begin position="55"/>
        <end position="68"/>
    </location>
</feature>
<dbReference type="GO" id="GO:0051044">
    <property type="term" value="P:positive regulation of membrane protein ectodomain proteolysis"/>
    <property type="evidence" value="ECO:0007669"/>
    <property type="project" value="TreeGrafter"/>
</dbReference>
<feature type="region of interest" description="Disordered" evidence="6">
    <location>
        <begin position="452"/>
        <end position="506"/>
    </location>
</feature>
<keyword evidence="4" id="KW-0325">Glycoprotein</keyword>
<feature type="region of interest" description="Disordered" evidence="6">
    <location>
        <begin position="344"/>
        <end position="386"/>
    </location>
</feature>
<dbReference type="PANTHER" id="PTHR47386:SF1">
    <property type="entry name" value="TUMOR NECROSIS FACTOR RECEPTOR SUPERFAMILY MEMBER 1B"/>
    <property type="match status" value="1"/>
</dbReference>
<feature type="repeat" description="TNFR-Cys" evidence="5">
    <location>
        <begin position="38"/>
        <end position="76"/>
    </location>
</feature>
<evidence type="ECO:0000259" key="9">
    <source>
        <dbReference type="PROSITE" id="PS50050"/>
    </source>
</evidence>
<dbReference type="GO" id="GO:0042129">
    <property type="term" value="P:regulation of T cell proliferation"/>
    <property type="evidence" value="ECO:0007669"/>
    <property type="project" value="TreeGrafter"/>
</dbReference>
<feature type="region of interest" description="Disordered" evidence="6">
    <location>
        <begin position="214"/>
        <end position="237"/>
    </location>
</feature>
<dbReference type="STRING" id="137246.A0A401SQQ0"/>
<dbReference type="Pfam" id="PF00020">
    <property type="entry name" value="TNFR_c6"/>
    <property type="match status" value="3"/>
</dbReference>
<keyword evidence="7" id="KW-0472">Membrane</keyword>
<feature type="repeat" description="TNFR-Cys" evidence="5">
    <location>
        <begin position="78"/>
        <end position="119"/>
    </location>
</feature>
<feature type="compositionally biased region" description="Low complexity" evidence="6">
    <location>
        <begin position="355"/>
        <end position="365"/>
    </location>
</feature>
<evidence type="ECO:0000256" key="7">
    <source>
        <dbReference type="SAM" id="Phobius"/>
    </source>
</evidence>
<dbReference type="Gene3D" id="2.10.50.10">
    <property type="entry name" value="Tumor Necrosis Factor Receptor, subunit A, domain 2"/>
    <property type="match status" value="2"/>
</dbReference>
<feature type="transmembrane region" description="Helical" evidence="7">
    <location>
        <begin position="268"/>
        <end position="291"/>
    </location>
</feature>
<reference evidence="10 11" key="1">
    <citation type="journal article" date="2018" name="Nat. Ecol. Evol.">
        <title>Shark genomes provide insights into elasmobranch evolution and the origin of vertebrates.</title>
        <authorList>
            <person name="Hara Y"/>
            <person name="Yamaguchi K"/>
            <person name="Onimaru K"/>
            <person name="Kadota M"/>
            <person name="Koyanagi M"/>
            <person name="Keeley SD"/>
            <person name="Tatsumi K"/>
            <person name="Tanaka K"/>
            <person name="Motone F"/>
            <person name="Kageyama Y"/>
            <person name="Nozu R"/>
            <person name="Adachi N"/>
            <person name="Nishimura O"/>
            <person name="Nakagawa R"/>
            <person name="Tanegashima C"/>
            <person name="Kiyatake I"/>
            <person name="Matsumoto R"/>
            <person name="Murakumo K"/>
            <person name="Nishida K"/>
            <person name="Terakita A"/>
            <person name="Kuratani S"/>
            <person name="Sato K"/>
            <person name="Hyodo S Kuraku.S."/>
        </authorList>
    </citation>
    <scope>NUCLEOTIDE SEQUENCE [LARGE SCALE GENOMIC DNA]</scope>
</reference>
<dbReference type="GO" id="GO:0008630">
    <property type="term" value="P:intrinsic apoptotic signaling pathway in response to DNA damage"/>
    <property type="evidence" value="ECO:0007669"/>
    <property type="project" value="TreeGrafter"/>
</dbReference>
<evidence type="ECO:0000256" key="6">
    <source>
        <dbReference type="SAM" id="MobiDB-lite"/>
    </source>
</evidence>
<dbReference type="GO" id="GO:0005031">
    <property type="term" value="F:tumor necrosis factor receptor activity"/>
    <property type="evidence" value="ECO:0007669"/>
    <property type="project" value="TreeGrafter"/>
</dbReference>
<feature type="disulfide bond" evidence="5">
    <location>
        <begin position="79"/>
        <end position="94"/>
    </location>
</feature>
<feature type="domain" description="TNFR-Cys" evidence="9">
    <location>
        <begin position="78"/>
        <end position="119"/>
    </location>
</feature>
<accession>A0A401SQQ0</accession>
<evidence type="ECO:0000256" key="4">
    <source>
        <dbReference type="ARBA" id="ARBA00023180"/>
    </source>
</evidence>
<dbReference type="SUPFAM" id="SSF57586">
    <property type="entry name" value="TNF receptor-like"/>
    <property type="match status" value="2"/>
</dbReference>
<dbReference type="GO" id="GO:0150079">
    <property type="term" value="P:negative regulation of neuroinflammatory response"/>
    <property type="evidence" value="ECO:0007669"/>
    <property type="project" value="TreeGrafter"/>
</dbReference>
<dbReference type="PANTHER" id="PTHR47386">
    <property type="entry name" value="TUMOR NECROSIS FACTOR RECEPTOR SUPERFAMILY MEMBER 1B"/>
    <property type="match status" value="1"/>
</dbReference>
<keyword evidence="2" id="KW-0677">Repeat</keyword>
<dbReference type="InterPro" id="IPR001368">
    <property type="entry name" value="TNFR/NGFR_Cys_rich_reg"/>
</dbReference>
<dbReference type="AlphaFoldDB" id="A0A401SQQ0"/>
<dbReference type="OrthoDB" id="8633482at2759"/>
<dbReference type="PROSITE" id="PS50050">
    <property type="entry name" value="TNFR_NGFR_2"/>
    <property type="match status" value="2"/>
</dbReference>
<feature type="signal peptide" evidence="8">
    <location>
        <begin position="1"/>
        <end position="24"/>
    </location>
</feature>
<comment type="caution">
    <text evidence="10">The sequence shown here is derived from an EMBL/GenBank/DDBJ whole genome shotgun (WGS) entry which is preliminary data.</text>
</comment>
<dbReference type="GO" id="GO:0043120">
    <property type="term" value="F:tumor necrosis factor binding"/>
    <property type="evidence" value="ECO:0007669"/>
    <property type="project" value="TreeGrafter"/>
</dbReference>
<dbReference type="SMART" id="SM00208">
    <property type="entry name" value="TNFR"/>
    <property type="match status" value="4"/>
</dbReference>
<evidence type="ECO:0000256" key="5">
    <source>
        <dbReference type="PROSITE-ProRule" id="PRU00206"/>
    </source>
</evidence>
<feature type="compositionally biased region" description="Acidic residues" evidence="6">
    <location>
        <begin position="460"/>
        <end position="477"/>
    </location>
</feature>
<dbReference type="OMA" id="NYSRIDS"/>
<feature type="domain" description="TNFR-Cys" evidence="9">
    <location>
        <begin position="38"/>
        <end position="76"/>
    </location>
</feature>
<dbReference type="GO" id="GO:0097191">
    <property type="term" value="P:extrinsic apoptotic signaling pathway"/>
    <property type="evidence" value="ECO:0007669"/>
    <property type="project" value="TreeGrafter"/>
</dbReference>
<evidence type="ECO:0000313" key="11">
    <source>
        <dbReference type="Proteomes" id="UP000287033"/>
    </source>
</evidence>
<feature type="region of interest" description="Disordered" evidence="6">
    <location>
        <begin position="405"/>
        <end position="431"/>
    </location>
</feature>